<feature type="region of interest" description="Disordered" evidence="1">
    <location>
        <begin position="416"/>
        <end position="505"/>
    </location>
</feature>
<protein>
    <recommendedName>
        <fullName evidence="4">MaoC-like domain-containing protein</fullName>
    </recommendedName>
</protein>
<evidence type="ECO:0000256" key="1">
    <source>
        <dbReference type="SAM" id="MobiDB-lite"/>
    </source>
</evidence>
<dbReference type="Proteomes" id="UP000053841">
    <property type="component" value="Unassembled WGS sequence"/>
</dbReference>
<dbReference type="KEGG" id="bze:COCCADRAFT_109772"/>
<proteinExistence type="predicted"/>
<keyword evidence="3" id="KW-1185">Reference proteome</keyword>
<evidence type="ECO:0008006" key="4">
    <source>
        <dbReference type="Google" id="ProtNLM"/>
    </source>
</evidence>
<dbReference type="PANTHER" id="PTHR28152">
    <property type="entry name" value="HYDROXYACYL-THIOESTER DEHYDRATASE TYPE 2, MITOCHONDRIAL"/>
    <property type="match status" value="1"/>
</dbReference>
<dbReference type="HOGENOM" id="CLU_420324_0_0_1"/>
<dbReference type="PANTHER" id="PTHR28152:SF1">
    <property type="entry name" value="HYDROXYACYL-THIOESTER DEHYDRATASE TYPE 2, MITOCHONDRIAL"/>
    <property type="match status" value="1"/>
</dbReference>
<dbReference type="InterPro" id="IPR029069">
    <property type="entry name" value="HotDog_dom_sf"/>
</dbReference>
<gene>
    <name evidence="2" type="ORF">COCCADRAFT_109772</name>
</gene>
<dbReference type="EMBL" id="KI964833">
    <property type="protein sequence ID" value="EUC28212.1"/>
    <property type="molecule type" value="Genomic_DNA"/>
</dbReference>
<accession>W6XLW6</accession>
<dbReference type="GO" id="GO:0005739">
    <property type="term" value="C:mitochondrion"/>
    <property type="evidence" value="ECO:0007669"/>
    <property type="project" value="TreeGrafter"/>
</dbReference>
<dbReference type="GeneID" id="19143964"/>
<dbReference type="RefSeq" id="XP_007717490.1">
    <property type="nucleotide sequence ID" value="XM_007719300.1"/>
</dbReference>
<feature type="compositionally biased region" description="Polar residues" evidence="1">
    <location>
        <begin position="472"/>
        <end position="501"/>
    </location>
</feature>
<dbReference type="eggNOG" id="ENOG502S5QU">
    <property type="taxonomic scope" value="Eukaryota"/>
</dbReference>
<dbReference type="SUPFAM" id="SSF54637">
    <property type="entry name" value="Thioesterase/thiol ester dehydrase-isomerase"/>
    <property type="match status" value="1"/>
</dbReference>
<dbReference type="OrthoDB" id="3257538at2759"/>
<organism evidence="2 3">
    <name type="scientific">Cochliobolus carbonum (strain 26-R-13)</name>
    <name type="common">Maize leaf spot fungus</name>
    <name type="synonym">Bipolaris zeicola</name>
    <dbReference type="NCBI Taxonomy" id="930089"/>
    <lineage>
        <taxon>Eukaryota</taxon>
        <taxon>Fungi</taxon>
        <taxon>Dikarya</taxon>
        <taxon>Ascomycota</taxon>
        <taxon>Pezizomycotina</taxon>
        <taxon>Dothideomycetes</taxon>
        <taxon>Pleosporomycetidae</taxon>
        <taxon>Pleosporales</taxon>
        <taxon>Pleosporineae</taxon>
        <taxon>Pleosporaceae</taxon>
        <taxon>Bipolaris</taxon>
    </lineage>
</organism>
<dbReference type="InterPro" id="IPR052741">
    <property type="entry name" value="Mitochondrial_HTD2"/>
</dbReference>
<dbReference type="GO" id="GO:0019171">
    <property type="term" value="F:(3R)-hydroxyacyl-[acyl-carrier-protein] dehydratase activity"/>
    <property type="evidence" value="ECO:0007669"/>
    <property type="project" value="TreeGrafter"/>
</dbReference>
<sequence>MEHVIGSPRPAHALLKSDGAHSHKSLHMLRHVFCTRRTGWALSRRIQLRCILRRGYAATAGSGDPQWFQELRTQMLQRGATHLPEHLTAPPEYKLSQTLTGFLPRDFCHAPGRRNQIIPFGHHLIWFNPSLPTHDLLPDGTDASHSPGGPWVRRMWAGGSIQAKPSDYFDKFRGFAVDTPMAGIEHIKHVRLHGQDDTAKIFVTIERRFARLDALQESYRALHGSLGRATGLRKIQSYFEDQLSNDEAWGNTVLKEERNLVFFKERSAAELDAIKAGQMASIKYLDPPGDPLFSHTLTPNRALLFRFSALTFNAHLIHLDPDYARNVEGHRNLLVHGPLSLTLMLQLMNNHLETHIKGEQVVESVEYRNLAPLYCDEEMRICGMEKKTLQNGSIYDLWIEGPTGGVAVKGTVYTTVRTPTSAPPPTNTSGGTPSSRETRQHNRKTGTRAKLNDQTDGEKPAWRRLDLRTEKANPTGSGEVTGLATTPSLSATSVSEPSAQSEGEKPIELLSNEATSQPPFRGVIASLMRVPGRVTRRRPTRLRSHQFIPPPIKAAIPIRPVQAYIPAKPVVSRQTKQLLRRLFRETTPTVRMRPLPLARKYAASPYTGESWIALRKNRFLREGVKKIERPRIRYEGERLVRWRWRRRLMNHN</sequence>
<name>W6XLW6_COCC2</name>
<dbReference type="Gene3D" id="3.10.129.10">
    <property type="entry name" value="Hotdog Thioesterase"/>
    <property type="match status" value="1"/>
</dbReference>
<feature type="compositionally biased region" description="Basic and acidic residues" evidence="1">
    <location>
        <begin position="450"/>
        <end position="471"/>
    </location>
</feature>
<evidence type="ECO:0000313" key="2">
    <source>
        <dbReference type="EMBL" id="EUC28212.1"/>
    </source>
</evidence>
<reference evidence="2 3" key="1">
    <citation type="journal article" date="2013" name="PLoS Genet.">
        <title>Comparative genome structure, secondary metabolite, and effector coding capacity across Cochliobolus pathogens.</title>
        <authorList>
            <person name="Condon B.J."/>
            <person name="Leng Y."/>
            <person name="Wu D."/>
            <person name="Bushley K.E."/>
            <person name="Ohm R.A."/>
            <person name="Otillar R."/>
            <person name="Martin J."/>
            <person name="Schackwitz W."/>
            <person name="Grimwood J."/>
            <person name="MohdZainudin N."/>
            <person name="Xue C."/>
            <person name="Wang R."/>
            <person name="Manning V.A."/>
            <person name="Dhillon B."/>
            <person name="Tu Z.J."/>
            <person name="Steffenson B.J."/>
            <person name="Salamov A."/>
            <person name="Sun H."/>
            <person name="Lowry S."/>
            <person name="LaButti K."/>
            <person name="Han J."/>
            <person name="Copeland A."/>
            <person name="Lindquist E."/>
            <person name="Barry K."/>
            <person name="Schmutz J."/>
            <person name="Baker S.E."/>
            <person name="Ciuffetti L.M."/>
            <person name="Grigoriev I.V."/>
            <person name="Zhong S."/>
            <person name="Turgeon B.G."/>
        </authorList>
    </citation>
    <scope>NUCLEOTIDE SEQUENCE [LARGE SCALE GENOMIC DNA]</scope>
    <source>
        <strain evidence="2 3">26-R-13</strain>
    </source>
</reference>
<evidence type="ECO:0000313" key="3">
    <source>
        <dbReference type="Proteomes" id="UP000053841"/>
    </source>
</evidence>
<dbReference type="AlphaFoldDB" id="W6XLW6"/>